<dbReference type="SMART" id="SM00850">
    <property type="entry name" value="LytTR"/>
    <property type="match status" value="1"/>
</dbReference>
<keyword evidence="4" id="KW-0238">DNA-binding</keyword>
<dbReference type="Pfam" id="PF04397">
    <property type="entry name" value="LytTR"/>
    <property type="match status" value="1"/>
</dbReference>
<accession>A0ABU5QMY9</accession>
<gene>
    <name evidence="4" type="ORF">VB264_11560</name>
</gene>
<evidence type="ECO:0000256" key="1">
    <source>
        <dbReference type="PROSITE-ProRule" id="PRU00169"/>
    </source>
</evidence>
<evidence type="ECO:0000259" key="3">
    <source>
        <dbReference type="PROSITE" id="PS50930"/>
    </source>
</evidence>
<feature type="domain" description="Response regulatory" evidence="2">
    <location>
        <begin position="6"/>
        <end position="117"/>
    </location>
</feature>
<dbReference type="Proteomes" id="UP001304671">
    <property type="component" value="Unassembled WGS sequence"/>
</dbReference>
<dbReference type="PANTHER" id="PTHR37299">
    <property type="entry name" value="TRANSCRIPTIONAL REGULATOR-RELATED"/>
    <property type="match status" value="1"/>
</dbReference>
<dbReference type="PANTHER" id="PTHR37299:SF1">
    <property type="entry name" value="STAGE 0 SPORULATION PROTEIN A HOMOLOG"/>
    <property type="match status" value="1"/>
</dbReference>
<dbReference type="InterPro" id="IPR007492">
    <property type="entry name" value="LytTR_DNA-bd_dom"/>
</dbReference>
<dbReference type="InterPro" id="IPR011006">
    <property type="entry name" value="CheY-like_superfamily"/>
</dbReference>
<comment type="caution">
    <text evidence="4">The sequence shown here is derived from an EMBL/GenBank/DDBJ whole genome shotgun (WGS) entry which is preliminary data.</text>
</comment>
<dbReference type="SUPFAM" id="SSF52172">
    <property type="entry name" value="CheY-like"/>
    <property type="match status" value="1"/>
</dbReference>
<dbReference type="EMBL" id="JAYFUL010000016">
    <property type="protein sequence ID" value="MEA5258420.1"/>
    <property type="molecule type" value="Genomic_DNA"/>
</dbReference>
<dbReference type="InterPro" id="IPR046947">
    <property type="entry name" value="LytR-like"/>
</dbReference>
<reference evidence="4 5" key="1">
    <citation type="submission" date="2023-12" db="EMBL/GenBank/DDBJ databases">
        <title>Novel species of the genus Arcicella isolated from rivers.</title>
        <authorList>
            <person name="Lu H."/>
        </authorList>
    </citation>
    <scope>NUCLEOTIDE SEQUENCE [LARGE SCALE GENOMIC DNA]</scope>
    <source>
        <strain evidence="4 5">LMG 21963</strain>
    </source>
</reference>
<keyword evidence="1" id="KW-0597">Phosphoprotein</keyword>
<dbReference type="PROSITE" id="PS50930">
    <property type="entry name" value="HTH_LYTTR"/>
    <property type="match status" value="1"/>
</dbReference>
<feature type="modified residue" description="4-aspartylphosphate" evidence="1">
    <location>
        <position position="57"/>
    </location>
</feature>
<evidence type="ECO:0000259" key="2">
    <source>
        <dbReference type="PROSITE" id="PS50110"/>
    </source>
</evidence>
<evidence type="ECO:0000313" key="5">
    <source>
        <dbReference type="Proteomes" id="UP001304671"/>
    </source>
</evidence>
<dbReference type="GO" id="GO:0003677">
    <property type="term" value="F:DNA binding"/>
    <property type="evidence" value="ECO:0007669"/>
    <property type="project" value="UniProtKB-KW"/>
</dbReference>
<organism evidence="4 5">
    <name type="scientific">Arcicella aquatica</name>
    <dbReference type="NCBI Taxonomy" id="217141"/>
    <lineage>
        <taxon>Bacteria</taxon>
        <taxon>Pseudomonadati</taxon>
        <taxon>Bacteroidota</taxon>
        <taxon>Cytophagia</taxon>
        <taxon>Cytophagales</taxon>
        <taxon>Flectobacillaceae</taxon>
        <taxon>Arcicella</taxon>
    </lineage>
</organism>
<dbReference type="PROSITE" id="PS50110">
    <property type="entry name" value="RESPONSE_REGULATORY"/>
    <property type="match status" value="1"/>
</dbReference>
<dbReference type="SMART" id="SM00448">
    <property type="entry name" value="REC"/>
    <property type="match status" value="1"/>
</dbReference>
<dbReference type="InterPro" id="IPR001789">
    <property type="entry name" value="Sig_transdc_resp-reg_receiver"/>
</dbReference>
<protein>
    <submittedName>
        <fullName evidence="4">LytTR family DNA-binding domain-containing protein</fullName>
    </submittedName>
</protein>
<proteinExistence type="predicted"/>
<dbReference type="Pfam" id="PF00072">
    <property type="entry name" value="Response_reg"/>
    <property type="match status" value="1"/>
</dbReference>
<feature type="domain" description="HTH LytTR-type" evidence="3">
    <location>
        <begin position="138"/>
        <end position="237"/>
    </location>
</feature>
<keyword evidence="5" id="KW-1185">Reference proteome</keyword>
<dbReference type="Gene3D" id="3.40.50.2300">
    <property type="match status" value="1"/>
</dbReference>
<dbReference type="RefSeq" id="WP_323249504.1">
    <property type="nucleotide sequence ID" value="NZ_JAYFUL010000016.1"/>
</dbReference>
<evidence type="ECO:0000313" key="4">
    <source>
        <dbReference type="EMBL" id="MEA5258420.1"/>
    </source>
</evidence>
<sequence length="239" mass="26932">MENKISCLIVDDEPIARQIIEKYCSHLPEIELLASCENVFVAKKILESQSVDLLFLDINMPVLDGIAFLKTLKNPPCIIFTTAYKEFALDAFDLSAIDYLLKPFSLDRFIIAVDKVKEKLAVLKQPSIKPIEETTSAFTFIKADGKIHKVDFSSLLYAEAKGNNVLIVSENQTIFPIMTFSDFLALLPNQNFLRLHRSFVINKAKISHVEGNRVFIDKTEIPIGGNYRADFLKSLGISN</sequence>
<dbReference type="Gene3D" id="2.40.50.1020">
    <property type="entry name" value="LytTr DNA-binding domain"/>
    <property type="match status" value="1"/>
</dbReference>
<name>A0ABU5QMY9_9BACT</name>